<evidence type="ECO:0000313" key="1">
    <source>
        <dbReference type="EMBL" id="KAE9384413.1"/>
    </source>
</evidence>
<dbReference type="EMBL" id="ML770151">
    <property type="protein sequence ID" value="KAE9384413.1"/>
    <property type="molecule type" value="Genomic_DNA"/>
</dbReference>
<dbReference type="Proteomes" id="UP000799118">
    <property type="component" value="Unassembled WGS sequence"/>
</dbReference>
<keyword evidence="2" id="KW-1185">Reference proteome</keyword>
<reference evidence="1" key="1">
    <citation type="journal article" date="2019" name="Environ. Microbiol.">
        <title>Fungal ecological strategies reflected in gene transcription - a case study of two litter decomposers.</title>
        <authorList>
            <person name="Barbi F."/>
            <person name="Kohler A."/>
            <person name="Barry K."/>
            <person name="Baskaran P."/>
            <person name="Daum C."/>
            <person name="Fauchery L."/>
            <person name="Ihrmark K."/>
            <person name="Kuo A."/>
            <person name="LaButti K."/>
            <person name="Lipzen A."/>
            <person name="Morin E."/>
            <person name="Grigoriev I.V."/>
            <person name="Henrissat B."/>
            <person name="Lindahl B."/>
            <person name="Martin F."/>
        </authorList>
    </citation>
    <scope>NUCLEOTIDE SEQUENCE</scope>
    <source>
        <strain evidence="1">JB14</strain>
    </source>
</reference>
<protein>
    <submittedName>
        <fullName evidence="1">Uncharacterized protein</fullName>
    </submittedName>
</protein>
<evidence type="ECO:0000313" key="2">
    <source>
        <dbReference type="Proteomes" id="UP000799118"/>
    </source>
</evidence>
<gene>
    <name evidence="1" type="ORF">BT96DRAFT_1026900</name>
</gene>
<name>A0A6A4GGA0_9AGAR</name>
<dbReference type="AlphaFoldDB" id="A0A6A4GGA0"/>
<organism evidence="1 2">
    <name type="scientific">Gymnopus androsaceus JB14</name>
    <dbReference type="NCBI Taxonomy" id="1447944"/>
    <lineage>
        <taxon>Eukaryota</taxon>
        <taxon>Fungi</taxon>
        <taxon>Dikarya</taxon>
        <taxon>Basidiomycota</taxon>
        <taxon>Agaricomycotina</taxon>
        <taxon>Agaricomycetes</taxon>
        <taxon>Agaricomycetidae</taxon>
        <taxon>Agaricales</taxon>
        <taxon>Marasmiineae</taxon>
        <taxon>Omphalotaceae</taxon>
        <taxon>Gymnopus</taxon>
    </lineage>
</organism>
<proteinExistence type="predicted"/>
<sequence length="79" mass="8760">MSTPTPRPRNSHSLLTESSLRPDSLLRHSFHRLESKGKSRSEDTHTSVLISTGVLVGLSTWLCIASKDYDDYEEGPGAF</sequence>
<accession>A0A6A4GGA0</accession>